<name>A0A8J2PA13_9HEXA</name>
<dbReference type="CDD" id="cd00112">
    <property type="entry name" value="LDLa"/>
    <property type="match status" value="3"/>
</dbReference>
<evidence type="ECO:0000256" key="1">
    <source>
        <dbReference type="ARBA" id="ARBA00022692"/>
    </source>
</evidence>
<dbReference type="PANTHER" id="PTHR22722">
    <property type="entry name" value="LOW-DENSITY LIPOPROTEIN RECEPTOR-RELATED PROTEIN 2-RELATED"/>
    <property type="match status" value="1"/>
</dbReference>
<dbReference type="SMART" id="SM00192">
    <property type="entry name" value="LDLa"/>
    <property type="match status" value="3"/>
</dbReference>
<feature type="region of interest" description="Disordered" evidence="5">
    <location>
        <begin position="162"/>
        <end position="187"/>
    </location>
</feature>
<accession>A0A8J2PA13</accession>
<comment type="caution">
    <text evidence="4">Lacks conserved residue(s) required for the propagation of feature annotation.</text>
</comment>
<comment type="caution">
    <text evidence="6">The sequence shown here is derived from an EMBL/GenBank/DDBJ whole genome shotgun (WGS) entry which is preliminary data.</text>
</comment>
<reference evidence="6" key="1">
    <citation type="submission" date="2021-06" db="EMBL/GenBank/DDBJ databases">
        <authorList>
            <person name="Hodson N. C."/>
            <person name="Mongue J. A."/>
            <person name="Jaron S. K."/>
        </authorList>
    </citation>
    <scope>NUCLEOTIDE SEQUENCE</scope>
</reference>
<organism evidence="6 7">
    <name type="scientific">Allacma fusca</name>
    <dbReference type="NCBI Taxonomy" id="39272"/>
    <lineage>
        <taxon>Eukaryota</taxon>
        <taxon>Metazoa</taxon>
        <taxon>Ecdysozoa</taxon>
        <taxon>Arthropoda</taxon>
        <taxon>Hexapoda</taxon>
        <taxon>Collembola</taxon>
        <taxon>Symphypleona</taxon>
        <taxon>Sminthuridae</taxon>
        <taxon>Allacma</taxon>
    </lineage>
</organism>
<feature type="disulfide bond" evidence="4">
    <location>
        <begin position="115"/>
        <end position="130"/>
    </location>
</feature>
<feature type="disulfide bond" evidence="4">
    <location>
        <begin position="103"/>
        <end position="121"/>
    </location>
</feature>
<feature type="non-terminal residue" evidence="6">
    <location>
        <position position="1"/>
    </location>
</feature>
<dbReference type="GO" id="GO:0005886">
    <property type="term" value="C:plasma membrane"/>
    <property type="evidence" value="ECO:0007669"/>
    <property type="project" value="TreeGrafter"/>
</dbReference>
<dbReference type="GO" id="GO:0043235">
    <property type="term" value="C:receptor complex"/>
    <property type="evidence" value="ECO:0007669"/>
    <property type="project" value="TreeGrafter"/>
</dbReference>
<evidence type="ECO:0000256" key="3">
    <source>
        <dbReference type="ARBA" id="ARBA00023157"/>
    </source>
</evidence>
<dbReference type="PROSITE" id="PS50068">
    <property type="entry name" value="LDLRA_2"/>
    <property type="match status" value="3"/>
</dbReference>
<evidence type="ECO:0000313" key="6">
    <source>
        <dbReference type="EMBL" id="CAG7729021.1"/>
    </source>
</evidence>
<keyword evidence="1" id="KW-0812">Transmembrane</keyword>
<feature type="disulfide bond" evidence="4">
    <location>
        <begin position="64"/>
        <end position="82"/>
    </location>
</feature>
<evidence type="ECO:0000313" key="7">
    <source>
        <dbReference type="Proteomes" id="UP000708208"/>
    </source>
</evidence>
<evidence type="ECO:0000256" key="2">
    <source>
        <dbReference type="ARBA" id="ARBA00022989"/>
    </source>
</evidence>
<dbReference type="InterPro" id="IPR023415">
    <property type="entry name" value="LDLR_class-A_CS"/>
</dbReference>
<feature type="disulfide bond" evidence="4">
    <location>
        <begin position="41"/>
        <end position="56"/>
    </location>
</feature>
<sequence length="187" mass="20913">YVCDYEYLDCSNDWDETDCPCRPDREWTCANGDCVQAGDDCDGYQDCRDNSDESECVTCRVFQCEDGKCLNKYQLCDGRDDCVGGEDEEPGCPKCDPRFQWTCEDLSCILKSWVCDGYDDCPDGSDEKNCSLADSLQFASKAREQTILGARKYSKLLSSVNGGNGNSKLNRTRSRKQPSKGGLYSFA</sequence>
<dbReference type="PROSITE" id="PS01209">
    <property type="entry name" value="LDLRA_1"/>
    <property type="match status" value="1"/>
</dbReference>
<feature type="disulfide bond" evidence="4">
    <location>
        <begin position="29"/>
        <end position="47"/>
    </location>
</feature>
<gene>
    <name evidence="6" type="ORF">AFUS01_LOCUS17762</name>
</gene>
<proteinExistence type="predicted"/>
<keyword evidence="3 4" id="KW-1015">Disulfide bond</keyword>
<evidence type="ECO:0000256" key="5">
    <source>
        <dbReference type="SAM" id="MobiDB-lite"/>
    </source>
</evidence>
<dbReference type="OrthoDB" id="9990982at2759"/>
<protein>
    <submittedName>
        <fullName evidence="6">Uncharacterized protein</fullName>
    </submittedName>
</protein>
<keyword evidence="2" id="KW-1133">Transmembrane helix</keyword>
<evidence type="ECO:0000256" key="4">
    <source>
        <dbReference type="PROSITE-ProRule" id="PRU00124"/>
    </source>
</evidence>
<keyword evidence="7" id="KW-1185">Reference proteome</keyword>
<dbReference type="Proteomes" id="UP000708208">
    <property type="component" value="Unassembled WGS sequence"/>
</dbReference>
<dbReference type="AlphaFoldDB" id="A0A8J2PA13"/>
<dbReference type="EMBL" id="CAJVCH010172223">
    <property type="protein sequence ID" value="CAG7729021.1"/>
    <property type="molecule type" value="Genomic_DNA"/>
</dbReference>
<keyword evidence="2" id="KW-0472">Membrane</keyword>
<dbReference type="InterPro" id="IPR002172">
    <property type="entry name" value="LDrepeatLR_classA_rpt"/>
</dbReference>
<dbReference type="Pfam" id="PF00057">
    <property type="entry name" value="Ldl_recept_a"/>
    <property type="match status" value="3"/>
</dbReference>
<dbReference type="InterPro" id="IPR051221">
    <property type="entry name" value="LDLR-related"/>
</dbReference>